<protein>
    <recommendedName>
        <fullName evidence="3">DUF4440 domain-containing protein</fullName>
    </recommendedName>
</protein>
<reference evidence="1 2" key="1">
    <citation type="submission" date="2019-01" db="EMBL/GenBank/DDBJ databases">
        <authorList>
            <person name="Ferrante I. M."/>
        </authorList>
    </citation>
    <scope>NUCLEOTIDE SEQUENCE [LARGE SCALE GENOMIC DNA]</scope>
    <source>
        <strain evidence="1 2">B856</strain>
    </source>
</reference>
<accession>A0A448ZEN3</accession>
<dbReference type="SUPFAM" id="SSF54427">
    <property type="entry name" value="NTF2-like"/>
    <property type="match status" value="1"/>
</dbReference>
<dbReference type="Proteomes" id="UP000291116">
    <property type="component" value="Unassembled WGS sequence"/>
</dbReference>
<keyword evidence="2" id="KW-1185">Reference proteome</keyword>
<sequence>MTRNDKSDESNTDAAAVWGVLSYNCPLPLLEERVMQRSKDSGRSDDNLESLRRRFKTFQSETVPVVNVLKIIDEKTSSMLKVVEIEGQKSIEEVWEETQNNMNSFIANDVLSANMRLLEAVANGDIDSYRALCAEEMFSDSQDNVIEEDLFVMKEQEAEGDKQSRKIDVKCAEMIFITGRKVSVSYDRTLDSGISFRETRIWSHQGPKGWKLVHFYRDGAR</sequence>
<dbReference type="SUPFAM" id="SSF52540">
    <property type="entry name" value="P-loop containing nucleoside triphosphate hydrolases"/>
    <property type="match status" value="1"/>
</dbReference>
<evidence type="ECO:0008006" key="3">
    <source>
        <dbReference type="Google" id="ProtNLM"/>
    </source>
</evidence>
<dbReference type="EMBL" id="CAACVS010000280">
    <property type="protein sequence ID" value="VEU40456.1"/>
    <property type="molecule type" value="Genomic_DNA"/>
</dbReference>
<gene>
    <name evidence="1" type="ORF">PSNMU_V1.4_AUG-EV-PASAV3_0073550</name>
</gene>
<evidence type="ECO:0000313" key="2">
    <source>
        <dbReference type="Proteomes" id="UP000291116"/>
    </source>
</evidence>
<dbReference type="Gene3D" id="3.40.50.300">
    <property type="entry name" value="P-loop containing nucleotide triphosphate hydrolases"/>
    <property type="match status" value="1"/>
</dbReference>
<evidence type="ECO:0000313" key="1">
    <source>
        <dbReference type="EMBL" id="VEU40456.1"/>
    </source>
</evidence>
<proteinExistence type="predicted"/>
<dbReference type="InterPro" id="IPR027417">
    <property type="entry name" value="P-loop_NTPase"/>
</dbReference>
<dbReference type="OrthoDB" id="442176at2759"/>
<dbReference type="AlphaFoldDB" id="A0A448ZEN3"/>
<dbReference type="InterPro" id="IPR032710">
    <property type="entry name" value="NTF2-like_dom_sf"/>
</dbReference>
<organism evidence="1 2">
    <name type="scientific">Pseudo-nitzschia multistriata</name>
    <dbReference type="NCBI Taxonomy" id="183589"/>
    <lineage>
        <taxon>Eukaryota</taxon>
        <taxon>Sar</taxon>
        <taxon>Stramenopiles</taxon>
        <taxon>Ochrophyta</taxon>
        <taxon>Bacillariophyta</taxon>
        <taxon>Bacillariophyceae</taxon>
        <taxon>Bacillariophycidae</taxon>
        <taxon>Bacillariales</taxon>
        <taxon>Bacillariaceae</taxon>
        <taxon>Pseudo-nitzschia</taxon>
    </lineage>
</organism>
<name>A0A448ZEN3_9STRA</name>
<dbReference type="Gene3D" id="3.10.450.50">
    <property type="match status" value="1"/>
</dbReference>